<proteinExistence type="inferred from homology"/>
<evidence type="ECO:0000256" key="5">
    <source>
        <dbReference type="ARBA" id="ARBA00038359"/>
    </source>
</evidence>
<comment type="similarity">
    <text evidence="5">Belongs to the SAT4 family.</text>
</comment>
<keyword evidence="3 6" id="KW-1133">Transmembrane helix</keyword>
<evidence type="ECO:0000256" key="6">
    <source>
        <dbReference type="SAM" id="Phobius"/>
    </source>
</evidence>
<dbReference type="OrthoDB" id="5417887at2759"/>
<evidence type="ECO:0000256" key="3">
    <source>
        <dbReference type="ARBA" id="ARBA00022989"/>
    </source>
</evidence>
<evidence type="ECO:0000313" key="9">
    <source>
        <dbReference type="Proteomes" id="UP000247233"/>
    </source>
</evidence>
<feature type="transmembrane region" description="Helical" evidence="6">
    <location>
        <begin position="177"/>
        <end position="196"/>
    </location>
</feature>
<feature type="transmembrane region" description="Helical" evidence="6">
    <location>
        <begin position="216"/>
        <end position="237"/>
    </location>
</feature>
<evidence type="ECO:0000313" key="8">
    <source>
        <dbReference type="EMBL" id="PWY82036.1"/>
    </source>
</evidence>
<feature type="transmembrane region" description="Helical" evidence="6">
    <location>
        <begin position="96"/>
        <end position="118"/>
    </location>
</feature>
<dbReference type="InterPro" id="IPR049326">
    <property type="entry name" value="Rhodopsin_dom_fungi"/>
</dbReference>
<accession>A0A317W604</accession>
<dbReference type="Proteomes" id="UP000247233">
    <property type="component" value="Unassembled WGS sequence"/>
</dbReference>
<feature type="transmembrane region" description="Helical" evidence="6">
    <location>
        <begin position="130"/>
        <end position="157"/>
    </location>
</feature>
<dbReference type="VEuPathDB" id="FungiDB:BO70DRAFT_396328"/>
<protein>
    <recommendedName>
        <fullName evidence="7">Rhodopsin domain-containing protein</fullName>
    </recommendedName>
</protein>
<evidence type="ECO:0000256" key="1">
    <source>
        <dbReference type="ARBA" id="ARBA00004141"/>
    </source>
</evidence>
<evidence type="ECO:0000256" key="2">
    <source>
        <dbReference type="ARBA" id="ARBA00022692"/>
    </source>
</evidence>
<dbReference type="PANTHER" id="PTHR33048">
    <property type="entry name" value="PTH11-LIKE INTEGRAL MEMBRANE PROTEIN (AFU_ORTHOLOGUE AFUA_5G11245)"/>
    <property type="match status" value="1"/>
</dbReference>
<keyword evidence="2 6" id="KW-0812">Transmembrane</keyword>
<gene>
    <name evidence="8" type="ORF">BO70DRAFT_396328</name>
</gene>
<feature type="transmembrane region" description="Helical" evidence="6">
    <location>
        <begin position="45"/>
        <end position="68"/>
    </location>
</feature>
<dbReference type="RefSeq" id="XP_025399301.1">
    <property type="nucleotide sequence ID" value="XM_025546602.1"/>
</dbReference>
<evidence type="ECO:0000256" key="4">
    <source>
        <dbReference type="ARBA" id="ARBA00023136"/>
    </source>
</evidence>
<name>A0A317W604_9EURO</name>
<feature type="transmembrane region" description="Helical" evidence="6">
    <location>
        <begin position="12"/>
        <end position="33"/>
    </location>
</feature>
<dbReference type="STRING" id="1448321.A0A317W604"/>
<keyword evidence="9" id="KW-1185">Reference proteome</keyword>
<dbReference type="GeneID" id="37068839"/>
<keyword evidence="4 6" id="KW-0472">Membrane</keyword>
<sequence length="381" mass="41955">MSYGGDVNRGPFLNTLNWILQAFSLVAVILRLLSHRLRDKHDWGVDDLLIVLAVAIHLARSILLSISIEAGFGRHLPELLEHEPAEKVTHLLHELVVLQAIGLWTFAVPKLPVVALLVRLFGRVTRHAVALYASALALIVLVTVITITTFVQCTPVAAQWDTSLHGKCWNRDINVDLGYLAGGMLTFRLYSFWKLYGSNASVLHIRILQMERSRKALIAGSMSLGFLGGIVTVYKLTTIHQINDTLDPTWATVPLEVWNSVEGCALILAACGPMVRPLINSLFQSIWMPLSRLGSNFTNTQPSQTTDLPTTATSAGATLSLSSTADDGVTLLKQSSHQKRDYSQVEMARGIPLAEMRKGDAGGRGGRERMRRWLDGVGHRK</sequence>
<evidence type="ECO:0000259" key="7">
    <source>
        <dbReference type="Pfam" id="PF20684"/>
    </source>
</evidence>
<comment type="subcellular location">
    <subcellularLocation>
        <location evidence="1">Membrane</location>
        <topology evidence="1">Multi-pass membrane protein</topology>
    </subcellularLocation>
</comment>
<feature type="domain" description="Rhodopsin" evidence="7">
    <location>
        <begin position="31"/>
        <end position="280"/>
    </location>
</feature>
<dbReference type="GO" id="GO:0016020">
    <property type="term" value="C:membrane"/>
    <property type="evidence" value="ECO:0007669"/>
    <property type="project" value="UniProtKB-SubCell"/>
</dbReference>
<dbReference type="Pfam" id="PF20684">
    <property type="entry name" value="Fung_rhodopsin"/>
    <property type="match status" value="1"/>
</dbReference>
<dbReference type="PANTHER" id="PTHR33048:SF155">
    <property type="entry name" value="INTEGRAL MEMBRANE PROTEIN"/>
    <property type="match status" value="1"/>
</dbReference>
<dbReference type="EMBL" id="MSFL01000012">
    <property type="protein sequence ID" value="PWY82036.1"/>
    <property type="molecule type" value="Genomic_DNA"/>
</dbReference>
<organism evidence="8 9">
    <name type="scientific">Aspergillus heteromorphus CBS 117.55</name>
    <dbReference type="NCBI Taxonomy" id="1448321"/>
    <lineage>
        <taxon>Eukaryota</taxon>
        <taxon>Fungi</taxon>
        <taxon>Dikarya</taxon>
        <taxon>Ascomycota</taxon>
        <taxon>Pezizomycotina</taxon>
        <taxon>Eurotiomycetes</taxon>
        <taxon>Eurotiomycetidae</taxon>
        <taxon>Eurotiales</taxon>
        <taxon>Aspergillaceae</taxon>
        <taxon>Aspergillus</taxon>
        <taxon>Aspergillus subgen. Circumdati</taxon>
    </lineage>
</organism>
<dbReference type="AlphaFoldDB" id="A0A317W604"/>
<comment type="caution">
    <text evidence="8">The sequence shown here is derived from an EMBL/GenBank/DDBJ whole genome shotgun (WGS) entry which is preliminary data.</text>
</comment>
<reference evidence="8 9" key="1">
    <citation type="submission" date="2016-12" db="EMBL/GenBank/DDBJ databases">
        <title>The genomes of Aspergillus section Nigri reveals drivers in fungal speciation.</title>
        <authorList>
            <consortium name="DOE Joint Genome Institute"/>
            <person name="Vesth T.C."/>
            <person name="Nybo J."/>
            <person name="Theobald S."/>
            <person name="Brandl J."/>
            <person name="Frisvad J.C."/>
            <person name="Nielsen K.F."/>
            <person name="Lyhne E.K."/>
            <person name="Kogle M.E."/>
            <person name="Kuo A."/>
            <person name="Riley R."/>
            <person name="Clum A."/>
            <person name="Nolan M."/>
            <person name="Lipzen A."/>
            <person name="Salamov A."/>
            <person name="Henrissat B."/>
            <person name="Wiebenga A."/>
            <person name="De Vries R.P."/>
            <person name="Grigoriev I.V."/>
            <person name="Mortensen U.H."/>
            <person name="Andersen M.R."/>
            <person name="Baker S.E."/>
        </authorList>
    </citation>
    <scope>NUCLEOTIDE SEQUENCE [LARGE SCALE GENOMIC DNA]</scope>
    <source>
        <strain evidence="8 9">CBS 117.55</strain>
    </source>
</reference>
<dbReference type="InterPro" id="IPR052337">
    <property type="entry name" value="SAT4-like"/>
</dbReference>